<dbReference type="AlphaFoldDB" id="A0A6G7YG36"/>
<dbReference type="Proteomes" id="UP000502035">
    <property type="component" value="Chromosome"/>
</dbReference>
<dbReference type="RefSeq" id="WP_166318426.1">
    <property type="nucleotide sequence ID" value="NZ_CP049866.1"/>
</dbReference>
<evidence type="ECO:0000313" key="3">
    <source>
        <dbReference type="Proteomes" id="UP000502035"/>
    </source>
</evidence>
<accession>A0A6G7YG36</accession>
<dbReference type="InterPro" id="IPR045690">
    <property type="entry name" value="DUF6055"/>
</dbReference>
<feature type="chain" id="PRO_5039278245" evidence="1">
    <location>
        <begin position="24"/>
        <end position="494"/>
    </location>
</feature>
<name>A0A6G7YG36_9ACTN</name>
<proteinExistence type="predicted"/>
<evidence type="ECO:0000313" key="2">
    <source>
        <dbReference type="EMBL" id="QIK75864.1"/>
    </source>
</evidence>
<sequence length="494" mass="54444">MRTFLTMLVGLTAVLAPLAPAQASGDDPGLPAPTRELTLDLRDAYLGLDQGVTQDPDLDLAFSARRGHTVLARPSDPPSGSSDFTWDPAAPQERACGAWVCVHYVTTTADAPPMTASDGVTPDWVRRNIEVAELSLAKMAELGYPAPPSDGGRGDSTQFDIYLADISRAGLYGYCTPEASVAGTRDHASSYCVLDDDFVGFPMPPDESLRVTAAHELFHAVQFGMDVREDKWFLESTATWMEEQVADDVNDNRQFLADGQFGTRRTPLDSGQAGLGSYGNWLFFQFLSQRYGVDAVRRIWRLADAGAGRRNDYSVEALRHFTRSRGEAFAKVYAAFNLANLQPRKAYDEGSAYRAARPDRTMRLGGRRQAWQDRAIGVPHLASHVVALRPGARLARRARLRIAVDARRTSGAVASTMVFLKSGKVARANVRLDRRGTGRRVVTFSPARVRKVVVVLTNASTRYDCGRRTPYACHGVPRDDDQRFRLTTTTINRR</sequence>
<dbReference type="EMBL" id="CP049866">
    <property type="protein sequence ID" value="QIK75864.1"/>
    <property type="molecule type" value="Genomic_DNA"/>
</dbReference>
<dbReference type="NCBIfam" id="NF045524">
    <property type="entry name" value="MXAN_6640_HExxH"/>
    <property type="match status" value="1"/>
</dbReference>
<dbReference type="Pfam" id="PF19527">
    <property type="entry name" value="DUF6055"/>
    <property type="match status" value="1"/>
</dbReference>
<evidence type="ECO:0000256" key="1">
    <source>
        <dbReference type="SAM" id="SignalP"/>
    </source>
</evidence>
<protein>
    <submittedName>
        <fullName evidence="2">Uncharacterized protein</fullName>
    </submittedName>
</protein>
<keyword evidence="3" id="KW-1185">Reference proteome</keyword>
<organism evidence="2 3">
    <name type="scientific">Nocardioides piscis</name>
    <dbReference type="NCBI Taxonomy" id="2714938"/>
    <lineage>
        <taxon>Bacteria</taxon>
        <taxon>Bacillati</taxon>
        <taxon>Actinomycetota</taxon>
        <taxon>Actinomycetes</taxon>
        <taxon>Propionibacteriales</taxon>
        <taxon>Nocardioidaceae</taxon>
        <taxon>Nocardioides</taxon>
    </lineage>
</organism>
<feature type="signal peptide" evidence="1">
    <location>
        <begin position="1"/>
        <end position="23"/>
    </location>
</feature>
<reference evidence="2 3" key="1">
    <citation type="submission" date="2020-03" db="EMBL/GenBank/DDBJ databases">
        <title>Nocardioides sp. nov., isolated from fish.</title>
        <authorList>
            <person name="Hyun D.-W."/>
            <person name="Bae J.-W."/>
        </authorList>
    </citation>
    <scope>NUCLEOTIDE SEQUENCE [LARGE SCALE GENOMIC DNA]</scope>
    <source>
        <strain evidence="2 3">HDW12A</strain>
    </source>
</reference>
<gene>
    <name evidence="2" type="ORF">G7071_10835</name>
</gene>
<dbReference type="KEGG" id="npi:G7071_10835"/>
<keyword evidence="1" id="KW-0732">Signal</keyword>